<keyword evidence="1" id="KW-0472">Membrane</keyword>
<evidence type="ECO:0008006" key="4">
    <source>
        <dbReference type="Google" id="ProtNLM"/>
    </source>
</evidence>
<dbReference type="EMBL" id="PFQK01000001">
    <property type="protein sequence ID" value="PJC82332.1"/>
    <property type="molecule type" value="Genomic_DNA"/>
</dbReference>
<keyword evidence="1" id="KW-1133">Transmembrane helix</keyword>
<name>A0A2M8GP46_9BACT</name>
<feature type="transmembrane region" description="Helical" evidence="1">
    <location>
        <begin position="241"/>
        <end position="268"/>
    </location>
</feature>
<gene>
    <name evidence="2" type="ORF">CO007_00005</name>
</gene>
<dbReference type="PROSITE" id="PS51318">
    <property type="entry name" value="TAT"/>
    <property type="match status" value="1"/>
</dbReference>
<comment type="caution">
    <text evidence="2">The sequence shown here is derived from an EMBL/GenBank/DDBJ whole genome shotgun (WGS) entry which is preliminary data.</text>
</comment>
<evidence type="ECO:0000256" key="1">
    <source>
        <dbReference type="SAM" id="Phobius"/>
    </source>
</evidence>
<reference evidence="3" key="1">
    <citation type="submission" date="2017-09" db="EMBL/GenBank/DDBJ databases">
        <title>Depth-based differentiation of microbial function through sediment-hosted aquifers and enrichment of novel symbionts in the deep terrestrial subsurface.</title>
        <authorList>
            <person name="Probst A.J."/>
            <person name="Ladd B."/>
            <person name="Jarett J.K."/>
            <person name="Geller-Mcgrath D.E."/>
            <person name="Sieber C.M.K."/>
            <person name="Emerson J.B."/>
            <person name="Anantharaman K."/>
            <person name="Thomas B.C."/>
            <person name="Malmstrom R."/>
            <person name="Stieglmeier M."/>
            <person name="Klingl A."/>
            <person name="Woyke T."/>
            <person name="Ryan C.M."/>
            <person name="Banfield J.F."/>
        </authorList>
    </citation>
    <scope>NUCLEOTIDE SEQUENCE [LARGE SCALE GENOMIC DNA]</scope>
</reference>
<proteinExistence type="predicted"/>
<organism evidence="2 3">
    <name type="scientific">Candidatus Roizmanbacteria bacterium CG_4_8_14_3_um_filter_36_10</name>
    <dbReference type="NCBI Taxonomy" id="1974834"/>
    <lineage>
        <taxon>Bacteria</taxon>
        <taxon>Candidatus Roizmaniibacteriota</taxon>
    </lineage>
</organism>
<keyword evidence="1" id="KW-0812">Transmembrane</keyword>
<protein>
    <recommendedName>
        <fullName evidence="4">Twin-arginine translocation signal domain-containing protein</fullName>
    </recommendedName>
</protein>
<evidence type="ECO:0000313" key="2">
    <source>
        <dbReference type="EMBL" id="PJC82332.1"/>
    </source>
</evidence>
<dbReference type="AlphaFoldDB" id="A0A2M8GP46"/>
<dbReference type="InterPro" id="IPR006311">
    <property type="entry name" value="TAT_signal"/>
</dbReference>
<accession>A0A2M8GP46</accession>
<sequence>MNPDNRLSIISRRDFLKLAEVAAGGFILACCGPTKHLPLSGPDPIPAPRPELENVSAPNLYLLLFSNWVDQARKKGELPDFDQFKDLSFITPAGDYSGGQIINNLNQRNEPAPGFLLSAVIASTFSETPPTCEEVWRAMWFRFISYMGTDKNTITVPEDWSEFHQDVIHIVVDRIFEGRQIDAKEFKLQQALDYLEKNCKNNYKVTYNPSRKGVAVEVKQISEWEREEYSRFDLPPLDGKAIFSVIVTAAFVYIIFTNPELAPLLIFAKPY</sequence>
<dbReference type="Proteomes" id="UP000229370">
    <property type="component" value="Unassembled WGS sequence"/>
</dbReference>
<evidence type="ECO:0000313" key="3">
    <source>
        <dbReference type="Proteomes" id="UP000229370"/>
    </source>
</evidence>